<dbReference type="AlphaFoldDB" id="A0AA39ADF2"/>
<organism evidence="10 11">
    <name type="scientific">Vitis rotundifolia</name>
    <name type="common">Muscadine grape</name>
    <dbReference type="NCBI Taxonomy" id="103349"/>
    <lineage>
        <taxon>Eukaryota</taxon>
        <taxon>Viridiplantae</taxon>
        <taxon>Streptophyta</taxon>
        <taxon>Embryophyta</taxon>
        <taxon>Tracheophyta</taxon>
        <taxon>Spermatophyta</taxon>
        <taxon>Magnoliopsida</taxon>
        <taxon>eudicotyledons</taxon>
        <taxon>Gunneridae</taxon>
        <taxon>Pentapetalae</taxon>
        <taxon>rosids</taxon>
        <taxon>Vitales</taxon>
        <taxon>Vitaceae</taxon>
        <taxon>Viteae</taxon>
        <taxon>Vitis</taxon>
    </lineage>
</organism>
<keyword evidence="11" id="KW-1185">Reference proteome</keyword>
<keyword evidence="2" id="KW-0723">Serine/threonine-protein kinase</keyword>
<dbReference type="InterPro" id="IPR025287">
    <property type="entry name" value="WAK_GUB"/>
</dbReference>
<keyword evidence="2" id="KW-0418">Kinase</keyword>
<comment type="subcellular location">
    <subcellularLocation>
        <location evidence="1">Membrane</location>
        <topology evidence="1">Single-pass type I membrane protein</topology>
    </subcellularLocation>
</comment>
<evidence type="ECO:0000256" key="6">
    <source>
        <dbReference type="ARBA" id="ARBA00023180"/>
    </source>
</evidence>
<feature type="signal peptide" evidence="7">
    <location>
        <begin position="1"/>
        <end position="22"/>
    </location>
</feature>
<evidence type="ECO:0000256" key="7">
    <source>
        <dbReference type="SAM" id="SignalP"/>
    </source>
</evidence>
<feature type="domain" description="Wall-associated receptor kinase galacturonan-binding" evidence="9">
    <location>
        <begin position="30"/>
        <end position="91"/>
    </location>
</feature>
<evidence type="ECO:0000313" key="11">
    <source>
        <dbReference type="Proteomes" id="UP001168098"/>
    </source>
</evidence>
<evidence type="ECO:0000256" key="1">
    <source>
        <dbReference type="ARBA" id="ARBA00004479"/>
    </source>
</evidence>
<reference evidence="10 11" key="1">
    <citation type="journal article" date="2023" name="BMC Biotechnol.">
        <title>Vitis rotundifolia cv Carlos genome sequencing.</title>
        <authorList>
            <person name="Huff M."/>
            <person name="Hulse-Kemp A."/>
            <person name="Scheffler B."/>
            <person name="Youngblood R."/>
            <person name="Simpson S."/>
            <person name="Babiker E."/>
            <person name="Staton M."/>
        </authorList>
    </citation>
    <scope>NUCLEOTIDE SEQUENCE [LARGE SCALE GENOMIC DNA]</scope>
    <source>
        <tissue evidence="10">Leaf</tissue>
    </source>
</reference>
<dbReference type="Pfam" id="PF08488">
    <property type="entry name" value="WAK"/>
    <property type="match status" value="1"/>
</dbReference>
<name>A0AA39ADF2_VITRO</name>
<evidence type="ECO:0000259" key="8">
    <source>
        <dbReference type="Pfam" id="PF08488"/>
    </source>
</evidence>
<evidence type="ECO:0000256" key="2">
    <source>
        <dbReference type="ARBA" id="ARBA00022527"/>
    </source>
</evidence>
<keyword evidence="6" id="KW-0325">Glycoprotein</keyword>
<evidence type="ECO:0000256" key="4">
    <source>
        <dbReference type="ARBA" id="ARBA00022729"/>
    </source>
</evidence>
<dbReference type="PANTHER" id="PTHR33491">
    <property type="entry name" value="OSJNBA0016N04.9 PROTEIN"/>
    <property type="match status" value="1"/>
</dbReference>
<comment type="caution">
    <text evidence="10">The sequence shown here is derived from an EMBL/GenBank/DDBJ whole genome shotgun (WGS) entry which is preliminary data.</text>
</comment>
<dbReference type="GO" id="GO:0004674">
    <property type="term" value="F:protein serine/threonine kinase activity"/>
    <property type="evidence" value="ECO:0007669"/>
    <property type="project" value="UniProtKB-KW"/>
</dbReference>
<dbReference type="Pfam" id="PF13947">
    <property type="entry name" value="GUB_WAK_bind"/>
    <property type="match status" value="1"/>
</dbReference>
<dbReference type="InterPro" id="IPR013695">
    <property type="entry name" value="WAK"/>
</dbReference>
<evidence type="ECO:0000256" key="5">
    <source>
        <dbReference type="ARBA" id="ARBA00023157"/>
    </source>
</evidence>
<keyword evidence="3" id="KW-0808">Transferase</keyword>
<sequence length="320" mass="35292">MSIVQWLLQISLLLWLSIGAAAATQGKPGCQKRCGDVDIPYPFGIGSARCYVDEWFEVTCNNSVHAPKPFLKRINLEVLNVSLDHGTIRVNNPVLIYYNCPGKPSNYSKSWDGGPFSFSETYTRFTAVGCSALAYITKDDVVNGGCISFCNRGTTAATNGNCNGLECCQTQVPPGLQSFTANLESTSYNFSDPKPETCKYAFMVDHKWFSSKLSDRHAVKDKGYVPAVLDWRIYNATCESVGWNNTSTSNTSPSFCGTNAHCSVANQSSGVTCACDRGYAGNPYLPEGCQGTEPTYLLVIYSIFCIRIYLSRMQRLYLFY</sequence>
<gene>
    <name evidence="10" type="ORF">PVL29_003570</name>
</gene>
<evidence type="ECO:0000313" key="10">
    <source>
        <dbReference type="EMBL" id="KAJ9705570.1"/>
    </source>
</evidence>
<feature type="chain" id="PRO_5041305755" evidence="7">
    <location>
        <begin position="23"/>
        <end position="320"/>
    </location>
</feature>
<keyword evidence="5" id="KW-1015">Disulfide bond</keyword>
<proteinExistence type="predicted"/>
<dbReference type="EMBL" id="JARBHA010000003">
    <property type="protein sequence ID" value="KAJ9705570.1"/>
    <property type="molecule type" value="Genomic_DNA"/>
</dbReference>
<feature type="domain" description="Wall-associated receptor kinase" evidence="8">
    <location>
        <begin position="160"/>
        <end position="233"/>
    </location>
</feature>
<accession>A0AA39ADF2</accession>
<dbReference type="Proteomes" id="UP001168098">
    <property type="component" value="Unassembled WGS sequence"/>
</dbReference>
<dbReference type="GO" id="GO:0016020">
    <property type="term" value="C:membrane"/>
    <property type="evidence" value="ECO:0007669"/>
    <property type="project" value="UniProtKB-SubCell"/>
</dbReference>
<keyword evidence="4 7" id="KW-0732">Signal</keyword>
<evidence type="ECO:0000259" key="9">
    <source>
        <dbReference type="Pfam" id="PF13947"/>
    </source>
</evidence>
<dbReference type="GO" id="GO:0030247">
    <property type="term" value="F:polysaccharide binding"/>
    <property type="evidence" value="ECO:0007669"/>
    <property type="project" value="InterPro"/>
</dbReference>
<protein>
    <submittedName>
        <fullName evidence="10">Uncharacterized protein</fullName>
    </submittedName>
</protein>
<evidence type="ECO:0000256" key="3">
    <source>
        <dbReference type="ARBA" id="ARBA00022679"/>
    </source>
</evidence>